<proteinExistence type="inferred from homology"/>
<dbReference type="NCBIfam" id="TIGR01876">
    <property type="entry name" value="cas_Cas5d"/>
    <property type="match status" value="1"/>
</dbReference>
<dbReference type="InterPro" id="IPR013422">
    <property type="entry name" value="CRISPR-assoc_prot_Cas5_N"/>
</dbReference>
<dbReference type="Proteomes" id="UP001209681">
    <property type="component" value="Unassembled WGS sequence"/>
</dbReference>
<protein>
    <recommendedName>
        <fullName evidence="2">pre-crRNA processing endonuclease</fullName>
        <ecNumber evidence="2">3.1.-.-</ecNumber>
    </recommendedName>
</protein>
<evidence type="ECO:0000313" key="4">
    <source>
        <dbReference type="Proteomes" id="UP001209681"/>
    </source>
</evidence>
<sequence>MKNGIIKNSISFKVSGRYALFTDPTSRIGGEKCSYHVPTYDALKGVVKSIYSKPTLIWKIKKVRIMNPIRTQTKGMKPISFSGGNSLAIYTFLANVEYQVEAYFVWNEYRTELAPDRINGKHYAIAKRMLEKGGRQDIFLGTRDCQGYVEPCEFGEGKSDYDGLDELGFGLMFHGFDYPDETGENALKTRFWYPVMKHGIIEFPKPEDCTIRKFIRPMEPKQFELGKNLRHVEIEETCL</sequence>
<dbReference type="InterPro" id="IPR010155">
    <property type="entry name" value="CRISPR-assoc_prot_Cas5d"/>
</dbReference>
<organism evidence="3 4">
    <name type="scientific">Desulfobotulus pelophilus</name>
    <dbReference type="NCBI Taxonomy" id="2823377"/>
    <lineage>
        <taxon>Bacteria</taxon>
        <taxon>Pseudomonadati</taxon>
        <taxon>Thermodesulfobacteriota</taxon>
        <taxon>Desulfobacteria</taxon>
        <taxon>Desulfobacterales</taxon>
        <taxon>Desulfobacteraceae</taxon>
        <taxon>Desulfobotulus</taxon>
    </lineage>
</organism>
<keyword evidence="1 2" id="KW-0051">Antiviral defense</keyword>
<dbReference type="InterPro" id="IPR021124">
    <property type="entry name" value="CRISPR-assoc_prot_Cas5"/>
</dbReference>
<dbReference type="EMBL" id="JAPFPW010000014">
    <property type="protein sequence ID" value="MCW7754652.1"/>
    <property type="molecule type" value="Genomic_DNA"/>
</dbReference>
<evidence type="ECO:0000256" key="1">
    <source>
        <dbReference type="ARBA" id="ARBA00023118"/>
    </source>
</evidence>
<dbReference type="Gene3D" id="3.30.70.2660">
    <property type="match status" value="1"/>
</dbReference>
<keyword evidence="4" id="KW-1185">Reference proteome</keyword>
<dbReference type="EC" id="3.1.-.-" evidence="2"/>
<dbReference type="RefSeq" id="WP_265425566.1">
    <property type="nucleotide sequence ID" value="NZ_JAPFPW010000014.1"/>
</dbReference>
<dbReference type="NCBIfam" id="TIGR02593">
    <property type="entry name" value="CRISPR_cas5"/>
    <property type="match status" value="1"/>
</dbReference>
<comment type="caution">
    <text evidence="3">The sequence shown here is derived from an EMBL/GenBank/DDBJ whole genome shotgun (WGS) entry which is preliminary data.</text>
</comment>
<accession>A0ABT3NCH4</accession>
<reference evidence="3 4" key="1">
    <citation type="submission" date="2022-11" db="EMBL/GenBank/DDBJ databases">
        <title>Desulfobotulus tamanensis H1 sp. nov. - anaerobic, alkaliphilic, sulphate reducing bacterium isolated from terrestrial mud volcano.</title>
        <authorList>
            <person name="Frolova A."/>
            <person name="Merkel A.Y."/>
            <person name="Slobodkin A.I."/>
        </authorList>
    </citation>
    <scope>NUCLEOTIDE SEQUENCE [LARGE SCALE GENOMIC DNA]</scope>
    <source>
        <strain evidence="3 4">H1</strain>
    </source>
</reference>
<keyword evidence="2" id="KW-0694">RNA-binding</keyword>
<dbReference type="PIRSF" id="PIRSF029950">
    <property type="entry name" value="Cas_CT1134"/>
    <property type="match status" value="1"/>
</dbReference>
<evidence type="ECO:0000256" key="2">
    <source>
        <dbReference type="PIRNR" id="PIRNR029950"/>
    </source>
</evidence>
<dbReference type="Pfam" id="PF09704">
    <property type="entry name" value="Cas_Cas5d"/>
    <property type="match status" value="1"/>
</dbReference>
<keyword evidence="2" id="KW-0378">Hydrolase</keyword>
<gene>
    <name evidence="3" type="primary">cas5c</name>
    <name evidence="3" type="ORF">OOT00_11725</name>
</gene>
<dbReference type="CDD" id="cd09752">
    <property type="entry name" value="Cas5_I-C"/>
    <property type="match status" value="1"/>
</dbReference>
<comment type="similarity">
    <text evidence="2">Belongs to the CRISPR-associated protein Cas5 family. Subtype I-C/Dvulg subfamily.</text>
</comment>
<keyword evidence="2" id="KW-0255">Endonuclease</keyword>
<name>A0ABT3NCH4_9BACT</name>
<evidence type="ECO:0000313" key="3">
    <source>
        <dbReference type="EMBL" id="MCW7754652.1"/>
    </source>
</evidence>
<comment type="function">
    <text evidence="2">CRISPR (clustered regularly interspaced short palindromic repeat) is an adaptive immune system that provides protection against mobile genetic elements (viruses, transposable elements and conjugative plasmids). CRISPR clusters contain spacers, sequences complementary to antecedent mobile elements, and target invading nucleic acids. CRISPR clusters are transcribed and processed into CRISPR RNA (crRNA).</text>
</comment>
<keyword evidence="2" id="KW-0540">Nuclease</keyword>